<dbReference type="Proteomes" id="UP000887566">
    <property type="component" value="Unplaced"/>
</dbReference>
<sequence length="205" mass="22239">MNPSSVRLLFAMMLIATAIIINVDADCCTCDAWCRGKGRKSGICADGPACICSDNGQYGPGCTCDAWCRGKGHKGGKCCDGASYKNGPLMSRLLHFDTSFANAAYPLLSSLCSSFDVCTAIRSVRLAVVPHGGGVRSSGPLSRCDTGPWLMRLIEHRPACREGLSPVYSQHSCYQIPDPRRDEHLGWVRGRPQRRIEPASLRLMS</sequence>
<reference evidence="3" key="1">
    <citation type="submission" date="2022-11" db="UniProtKB">
        <authorList>
            <consortium name="WormBaseParasite"/>
        </authorList>
    </citation>
    <scope>IDENTIFICATION</scope>
</reference>
<evidence type="ECO:0000313" key="2">
    <source>
        <dbReference type="Proteomes" id="UP000887566"/>
    </source>
</evidence>
<protein>
    <submittedName>
        <fullName evidence="3">EGF-like domain-containing protein</fullName>
    </submittedName>
</protein>
<feature type="chain" id="PRO_5037503690" evidence="1">
    <location>
        <begin position="26"/>
        <end position="205"/>
    </location>
</feature>
<accession>A0A914UZX2</accession>
<feature type="signal peptide" evidence="1">
    <location>
        <begin position="1"/>
        <end position="25"/>
    </location>
</feature>
<evidence type="ECO:0000313" key="3">
    <source>
        <dbReference type="WBParaSite" id="PSAMB.scaffold1404size31934.g12902.t1"/>
    </source>
</evidence>
<dbReference type="AlphaFoldDB" id="A0A914UZX2"/>
<keyword evidence="2" id="KW-1185">Reference proteome</keyword>
<proteinExistence type="predicted"/>
<keyword evidence="1" id="KW-0732">Signal</keyword>
<organism evidence="2 3">
    <name type="scientific">Plectus sambesii</name>
    <dbReference type="NCBI Taxonomy" id="2011161"/>
    <lineage>
        <taxon>Eukaryota</taxon>
        <taxon>Metazoa</taxon>
        <taxon>Ecdysozoa</taxon>
        <taxon>Nematoda</taxon>
        <taxon>Chromadorea</taxon>
        <taxon>Plectida</taxon>
        <taxon>Plectina</taxon>
        <taxon>Plectoidea</taxon>
        <taxon>Plectidae</taxon>
        <taxon>Plectus</taxon>
    </lineage>
</organism>
<dbReference type="WBParaSite" id="PSAMB.scaffold1404size31934.g12902.t1">
    <property type="protein sequence ID" value="PSAMB.scaffold1404size31934.g12902.t1"/>
    <property type="gene ID" value="PSAMB.scaffold1404size31934.g12902"/>
</dbReference>
<evidence type="ECO:0000256" key="1">
    <source>
        <dbReference type="SAM" id="SignalP"/>
    </source>
</evidence>
<name>A0A914UZX2_9BILA</name>